<gene>
    <name evidence="3" type="ORF">WQ53_07560</name>
</gene>
<evidence type="ECO:0008006" key="5">
    <source>
        <dbReference type="Google" id="ProtNLM"/>
    </source>
</evidence>
<evidence type="ECO:0000256" key="2">
    <source>
        <dbReference type="SAM" id="Phobius"/>
    </source>
</evidence>
<feature type="compositionally biased region" description="Basic and acidic residues" evidence="1">
    <location>
        <begin position="478"/>
        <end position="505"/>
    </location>
</feature>
<protein>
    <recommendedName>
        <fullName evidence="5">DUF4175 domain-containing protein</fullName>
    </recommendedName>
</protein>
<dbReference type="OrthoDB" id="780137at2"/>
<dbReference type="AlphaFoldDB" id="A0A0E3Z509"/>
<keyword evidence="2" id="KW-1133">Transmembrane helix</keyword>
<feature type="transmembrane region" description="Helical" evidence="2">
    <location>
        <begin position="17"/>
        <end position="36"/>
    </location>
</feature>
<name>A0A0E3Z509_9GAMM</name>
<organism evidence="3 4">
    <name type="scientific">Pseudoxanthomonas suwonensis</name>
    <dbReference type="NCBI Taxonomy" id="314722"/>
    <lineage>
        <taxon>Bacteria</taxon>
        <taxon>Pseudomonadati</taxon>
        <taxon>Pseudomonadota</taxon>
        <taxon>Gammaproteobacteria</taxon>
        <taxon>Lysobacterales</taxon>
        <taxon>Lysobacteraceae</taxon>
        <taxon>Pseudoxanthomonas</taxon>
    </lineage>
</organism>
<feature type="transmembrane region" description="Helical" evidence="2">
    <location>
        <begin position="42"/>
        <end position="60"/>
    </location>
</feature>
<evidence type="ECO:0000313" key="4">
    <source>
        <dbReference type="Proteomes" id="UP000033067"/>
    </source>
</evidence>
<dbReference type="Proteomes" id="UP000033067">
    <property type="component" value="Chromosome"/>
</dbReference>
<dbReference type="EMBL" id="CP011144">
    <property type="protein sequence ID" value="AKC88259.1"/>
    <property type="molecule type" value="Genomic_DNA"/>
</dbReference>
<evidence type="ECO:0000313" key="3">
    <source>
        <dbReference type="EMBL" id="AKC88259.1"/>
    </source>
</evidence>
<keyword evidence="2" id="KW-0812">Transmembrane</keyword>
<reference evidence="3 4" key="1">
    <citation type="journal article" date="2015" name="Genome Announc.">
        <title>Complete Genome Sequence of Pseudoxanthomonas suwonensis Strain J1, a Cellulose-Degrading Bacterium Isolated from Leaf- and Wood-Enriched Soil.</title>
        <authorList>
            <person name="Hou L."/>
            <person name="Jiang J."/>
            <person name="Xu Z."/>
            <person name="Zhou Y."/>
            <person name="Leung F.C."/>
        </authorList>
    </citation>
    <scope>NUCLEOTIDE SEQUENCE [LARGE SCALE GENOMIC DNA]</scope>
    <source>
        <strain evidence="3 4">J1</strain>
    </source>
</reference>
<dbReference type="KEGG" id="psuw:WQ53_07560"/>
<proteinExistence type="predicted"/>
<accession>A0A0E3Z509</accession>
<keyword evidence="4" id="KW-1185">Reference proteome</keyword>
<sequence length="729" mass="80523">MPFLPHRLLRQAQRRGLAIDLAFVVPVLLAMTSLAWRLGGTPAAIAIATLAAAIAGIQLIRRWRRHDATWLVRRLNDERAGLEDSADLLLADAAALPPLPRLQQQRLWQRLRADPPDLRRSWPWRRLLPAVALPLAVAVLALGWPPADPLPAGPTAAVAGRDAVVPAPPPQRIGQQLRVQPPAHTGLPERSSTDLQAQAPQDSRLHWSLRYDRTPEAVALVFHDGRRLPLRLHEGAWHADAVLTESVLYRIEADGAADDAQRLYRLDAIPDRPPQVRVLQPDRSLSLATPGQRHWDVAFEASDDYGVAAAAQLRVVLAQGSGENIAFRESRIALAGSGEPVRKRFAHRLDLAALGFAEGDDLVVQLVVADNRRPRPHEARSPSLILRWQAGLGAAPTGIEAVVRQVLPAYFRSQRQIIIDAEALQKRKPALGDADFVKRSDAIGVDQRILRLRYGQFLGEETEGAPRRPPLPTDDAGEEHHDDDGHDHGRSAATADLHDHGHDDDPGQPQVFGRQEDVLAEYGHTHDHAEAATLLDPETRAILKQALDQMWQSELHLRQGRPDQALPYAYKALDFIKQVQQASRIYLARVGPQLPPIDEGRRLGGKRDGIAPRAGALQRRDDADAAAIESLWRALGPQQDGSDGSSITDSLDGLEAWLRQHPDRAPDALSLYAAIDALRRQPDCADCRTALRGLLWPLLPRPPAATLRRDDGDAQGRRYLDALRREEQR</sequence>
<evidence type="ECO:0000256" key="1">
    <source>
        <dbReference type="SAM" id="MobiDB-lite"/>
    </source>
</evidence>
<dbReference type="PATRIC" id="fig|314722.6.peg.1619"/>
<keyword evidence="2" id="KW-0472">Membrane</keyword>
<feature type="transmembrane region" description="Helical" evidence="2">
    <location>
        <begin position="127"/>
        <end position="144"/>
    </location>
</feature>
<feature type="region of interest" description="Disordered" evidence="1">
    <location>
        <begin position="460"/>
        <end position="511"/>
    </location>
</feature>